<dbReference type="EMBL" id="SGXA01000007">
    <property type="protein sequence ID" value="RZS63970.1"/>
    <property type="molecule type" value="Genomic_DNA"/>
</dbReference>
<evidence type="ECO:0000313" key="1">
    <source>
        <dbReference type="EMBL" id="RZS63970.1"/>
    </source>
</evidence>
<dbReference type="RefSeq" id="WP_130544537.1">
    <property type="nucleotide sequence ID" value="NZ_CP042431.1"/>
</dbReference>
<sequence length="683" mass="75359">MRTIINVKKTGLCALLSLLFFFLYQTGKGQTPLNRTVTLEVNRQQLAHVLEILSNKANFYFSYNSNIVRKDSLVSLNVQSRSVGYILRLLFNEGYEFKESGNYIIIRRRPIQVPLITTQAASEENLYYVSGYIFDDQTGDRVVNASVFEKDQLAYAQTNTEGFFKLKLKSRYKQASITVSKQYYADTTVTIRPKFNQELSITIMPVEISDQTTIIGPYTFQAPDSIVIAVRSPDSTHWLYTYRKTDSVMVEKTAMGKFLVSTMQQIQSINLSKFFTVRPYQVSLVPGISSNGKLNSQVINNFSFNILGGYSGGVNGFELGGLFNINKKDVRFVQIGGLLNVDGKSFTGVQIAGIHNTVLDSVNGWQIGGIGNFVKRNVNGWQIGGIYNHTGGTFKGVQLSGIANFAGKEFKGLQGSGNYNVAGNAFVGAQIAGTINFARGNTLGAQLAGNGNINWKDFEGAQISGLANLNGRHMNGAQIAGLGNINGGEMRGAQISSLLNYTKKLRGVQIGLVNIADTSDGYSIGLINIIFKGYHKLSLYTNDVLPFNGAFKTGNSKLYSILLAGVSVGYGNDTIDKAWSFGYGIGREWPVAKKWALNTELTSQHIYLGDWDHINLLNRVNVNAYFKINKLISVFAGPAFSVYYSDQTIKKDGFKLDMAPDSHFKFSDRVKAWFGFSAGIDFF</sequence>
<accession>A0A4V2EYS1</accession>
<comment type="caution">
    <text evidence="1">The sequence shown here is derived from an EMBL/GenBank/DDBJ whole genome shotgun (WGS) entry which is preliminary data.</text>
</comment>
<dbReference type="AlphaFoldDB" id="A0A4V2EYS1"/>
<proteinExistence type="predicted"/>
<protein>
    <recommendedName>
        <fullName evidence="3">Carboxypeptidase-like protein</fullName>
    </recommendedName>
</protein>
<name>A0A4V2EYS1_9BACT</name>
<reference evidence="1 2" key="1">
    <citation type="submission" date="2019-02" db="EMBL/GenBank/DDBJ databases">
        <title>Genomic Encyclopedia of Type Strains, Phase IV (KMG-IV): sequencing the most valuable type-strain genomes for metagenomic binning, comparative biology and taxonomic classification.</title>
        <authorList>
            <person name="Goeker M."/>
        </authorList>
    </citation>
    <scope>NUCLEOTIDE SEQUENCE [LARGE SCALE GENOMIC DNA]</scope>
    <source>
        <strain evidence="1 2">DSM 18116</strain>
    </source>
</reference>
<dbReference type="Proteomes" id="UP000293874">
    <property type="component" value="Unassembled WGS sequence"/>
</dbReference>
<dbReference type="Gene3D" id="2.60.40.1120">
    <property type="entry name" value="Carboxypeptidase-like, regulatory domain"/>
    <property type="match status" value="1"/>
</dbReference>
<evidence type="ECO:0000313" key="2">
    <source>
        <dbReference type="Proteomes" id="UP000293874"/>
    </source>
</evidence>
<dbReference type="OrthoDB" id="5505971at2"/>
<keyword evidence="2" id="KW-1185">Reference proteome</keyword>
<organism evidence="1 2">
    <name type="scientific">Pseudobacter ginsenosidimutans</name>
    <dbReference type="NCBI Taxonomy" id="661488"/>
    <lineage>
        <taxon>Bacteria</taxon>
        <taxon>Pseudomonadati</taxon>
        <taxon>Bacteroidota</taxon>
        <taxon>Chitinophagia</taxon>
        <taxon>Chitinophagales</taxon>
        <taxon>Chitinophagaceae</taxon>
        <taxon>Pseudobacter</taxon>
    </lineage>
</organism>
<gene>
    <name evidence="1" type="ORF">EV199_6070</name>
</gene>
<dbReference type="InterPro" id="IPR008969">
    <property type="entry name" value="CarboxyPept-like_regulatory"/>
</dbReference>
<dbReference type="SUPFAM" id="SSF49464">
    <property type="entry name" value="Carboxypeptidase regulatory domain-like"/>
    <property type="match status" value="1"/>
</dbReference>
<evidence type="ECO:0008006" key="3">
    <source>
        <dbReference type="Google" id="ProtNLM"/>
    </source>
</evidence>